<gene>
    <name evidence="2" type="ORF">Tci_022620</name>
</gene>
<feature type="compositionally biased region" description="Pro residues" evidence="1">
    <location>
        <begin position="17"/>
        <end position="28"/>
    </location>
</feature>
<feature type="region of interest" description="Disordered" evidence="1">
    <location>
        <begin position="1"/>
        <end position="33"/>
    </location>
</feature>
<reference evidence="2" key="1">
    <citation type="journal article" date="2019" name="Sci. Rep.">
        <title>Draft genome of Tanacetum cinerariifolium, the natural source of mosquito coil.</title>
        <authorList>
            <person name="Yamashiro T."/>
            <person name="Shiraishi A."/>
            <person name="Satake H."/>
            <person name="Nakayama K."/>
        </authorList>
    </citation>
    <scope>NUCLEOTIDE SEQUENCE</scope>
</reference>
<feature type="compositionally biased region" description="Low complexity" evidence="1">
    <location>
        <begin position="7"/>
        <end position="16"/>
    </location>
</feature>
<dbReference type="AlphaFoldDB" id="A0A6L2KPV5"/>
<protein>
    <submittedName>
        <fullName evidence="2">Ribonuclease H-like domain-containing protein</fullName>
    </submittedName>
</protein>
<dbReference type="EMBL" id="BKCJ010002744">
    <property type="protein sequence ID" value="GEU50642.1"/>
    <property type="molecule type" value="Genomic_DNA"/>
</dbReference>
<dbReference type="GO" id="GO:0008270">
    <property type="term" value="F:zinc ion binding"/>
    <property type="evidence" value="ECO:0007669"/>
    <property type="project" value="InterPro"/>
</dbReference>
<evidence type="ECO:0000313" key="2">
    <source>
        <dbReference type="EMBL" id="GEU50642.1"/>
    </source>
</evidence>
<sequence length="284" mass="31089">MFFLSSPTGRPPAAAGQPPPATTPPPPENFSGGLFSANPKILPVTRSIRSTISLATTRRHFPLSSTPTAATHHLQNHHYNRHLYLHTNSTHCLSTPSPPSLQQPPPPLSPPPHHNRYHTIIIVSPLPFYHEPSPLLVSPAAVPPPLLYTIRGGFTTKKGVCLRWSAAKEGGLFTVHSTKVSAAASVSDVCTKMLVSSLPNVDSFSNVIDVDNLEEMDLRWQMAMLTMRARRFLQKTGKNLGANGPTSMGFDISKVECYNFHKKGYFARECRSPKDSKRTGAVEP</sequence>
<feature type="compositionally biased region" description="Pro residues" evidence="1">
    <location>
        <begin position="96"/>
        <end position="111"/>
    </location>
</feature>
<feature type="region of interest" description="Disordered" evidence="1">
    <location>
        <begin position="92"/>
        <end position="111"/>
    </location>
</feature>
<name>A0A6L2KPV5_TANCI</name>
<evidence type="ECO:0000256" key="1">
    <source>
        <dbReference type="SAM" id="MobiDB-lite"/>
    </source>
</evidence>
<comment type="caution">
    <text evidence="2">The sequence shown here is derived from an EMBL/GenBank/DDBJ whole genome shotgun (WGS) entry which is preliminary data.</text>
</comment>
<dbReference type="SUPFAM" id="SSF57756">
    <property type="entry name" value="Retrovirus zinc finger-like domains"/>
    <property type="match status" value="1"/>
</dbReference>
<dbReference type="InterPro" id="IPR036875">
    <property type="entry name" value="Znf_CCHC_sf"/>
</dbReference>
<organism evidence="2">
    <name type="scientific">Tanacetum cinerariifolium</name>
    <name type="common">Dalmatian daisy</name>
    <name type="synonym">Chrysanthemum cinerariifolium</name>
    <dbReference type="NCBI Taxonomy" id="118510"/>
    <lineage>
        <taxon>Eukaryota</taxon>
        <taxon>Viridiplantae</taxon>
        <taxon>Streptophyta</taxon>
        <taxon>Embryophyta</taxon>
        <taxon>Tracheophyta</taxon>
        <taxon>Spermatophyta</taxon>
        <taxon>Magnoliopsida</taxon>
        <taxon>eudicotyledons</taxon>
        <taxon>Gunneridae</taxon>
        <taxon>Pentapetalae</taxon>
        <taxon>asterids</taxon>
        <taxon>campanulids</taxon>
        <taxon>Asterales</taxon>
        <taxon>Asteraceae</taxon>
        <taxon>Asteroideae</taxon>
        <taxon>Anthemideae</taxon>
        <taxon>Anthemidinae</taxon>
        <taxon>Tanacetum</taxon>
    </lineage>
</organism>
<proteinExistence type="predicted"/>
<dbReference type="GO" id="GO:0003676">
    <property type="term" value="F:nucleic acid binding"/>
    <property type="evidence" value="ECO:0007669"/>
    <property type="project" value="InterPro"/>
</dbReference>
<accession>A0A6L2KPV5</accession>